<dbReference type="GO" id="GO:0005524">
    <property type="term" value="F:ATP binding"/>
    <property type="evidence" value="ECO:0007669"/>
    <property type="project" value="UniProtKB-UniRule"/>
</dbReference>
<dbReference type="Proteomes" id="UP001157418">
    <property type="component" value="Unassembled WGS sequence"/>
</dbReference>
<comment type="caution">
    <text evidence="8">The sequence shown here is derived from an EMBL/GenBank/DDBJ whole genome shotgun (WGS) entry which is preliminary data.</text>
</comment>
<dbReference type="EMBL" id="CAKMRJ010000191">
    <property type="protein sequence ID" value="CAH1418977.1"/>
    <property type="molecule type" value="Genomic_DNA"/>
</dbReference>
<evidence type="ECO:0000256" key="1">
    <source>
        <dbReference type="ARBA" id="ARBA00022679"/>
    </source>
</evidence>
<evidence type="ECO:0000259" key="7">
    <source>
        <dbReference type="PROSITE" id="PS50011"/>
    </source>
</evidence>
<evidence type="ECO:0000256" key="3">
    <source>
        <dbReference type="ARBA" id="ARBA00022777"/>
    </source>
</evidence>
<feature type="binding site" evidence="5">
    <location>
        <position position="157"/>
    </location>
    <ligand>
        <name>ATP</name>
        <dbReference type="ChEBI" id="CHEBI:30616"/>
    </ligand>
</feature>
<organism evidence="8 9">
    <name type="scientific">Lactuca virosa</name>
    <dbReference type="NCBI Taxonomy" id="75947"/>
    <lineage>
        <taxon>Eukaryota</taxon>
        <taxon>Viridiplantae</taxon>
        <taxon>Streptophyta</taxon>
        <taxon>Embryophyta</taxon>
        <taxon>Tracheophyta</taxon>
        <taxon>Spermatophyta</taxon>
        <taxon>Magnoliopsida</taxon>
        <taxon>eudicotyledons</taxon>
        <taxon>Gunneridae</taxon>
        <taxon>Pentapetalae</taxon>
        <taxon>asterids</taxon>
        <taxon>campanulids</taxon>
        <taxon>Asterales</taxon>
        <taxon>Asteraceae</taxon>
        <taxon>Cichorioideae</taxon>
        <taxon>Cichorieae</taxon>
        <taxon>Lactucinae</taxon>
        <taxon>Lactuca</taxon>
    </lineage>
</organism>
<gene>
    <name evidence="8" type="ORF">LVIROSA_LOCUS6541</name>
</gene>
<evidence type="ECO:0000256" key="5">
    <source>
        <dbReference type="PROSITE-ProRule" id="PRU10141"/>
    </source>
</evidence>
<dbReference type="PROSITE" id="PS50011">
    <property type="entry name" value="PROTEIN_KINASE_DOM"/>
    <property type="match status" value="1"/>
</dbReference>
<dbReference type="InterPro" id="IPR001245">
    <property type="entry name" value="Ser-Thr/Tyr_kinase_cat_dom"/>
</dbReference>
<evidence type="ECO:0000256" key="2">
    <source>
        <dbReference type="ARBA" id="ARBA00022741"/>
    </source>
</evidence>
<keyword evidence="2 5" id="KW-0547">Nucleotide-binding</keyword>
<dbReference type="InterPro" id="IPR011009">
    <property type="entry name" value="Kinase-like_dom_sf"/>
</dbReference>
<dbReference type="Gene3D" id="3.30.200.20">
    <property type="entry name" value="Phosphorylase Kinase, domain 1"/>
    <property type="match status" value="1"/>
</dbReference>
<protein>
    <recommendedName>
        <fullName evidence="7">Protein kinase domain-containing protein</fullName>
    </recommendedName>
</protein>
<sequence>MTISIFSHAQWNNNQYIEKSEKYAPVNSCIKGQLYGFGHMKLLLLFLDIKRYFQLTTKLKQRGKRQLVPHEVEHHKKVFVNQTDMGCSCFGSKRVQKKEINTRPELEGFPLDNIRNFSYRELRLATDNFDRSAKIGRGGFGIVYKGILNNGTQIAVKSLSAESKQGVREFLAEINAISNVRHRNLVELIGCCVEGTHRILVYEFLENNSLDSALLGKKIHIAELNWKRRSEICIGTARGLAYLHEELEPHIVHRDIKANTITHISTKIAGTTGYLAPEYVLGGQLTLKADVYSFGVLVLEIISGRGSSTSGWGPSQKLLLEWAWELYEEEKLLELVDPELKTYDSEEVIKYIKVAFFCTQATASRRPIMSQVVDMLSRNIRLNEKQLTPPGFFQDSSGNKKVSSDASTSRQITSFPTTITQVTPR</sequence>
<dbReference type="InterPro" id="IPR017441">
    <property type="entry name" value="Protein_kinase_ATP_BS"/>
</dbReference>
<dbReference type="InterPro" id="IPR052059">
    <property type="entry name" value="CR_Ser/Thr_kinase"/>
</dbReference>
<name>A0AAU9LX48_9ASTR</name>
<accession>A0AAU9LX48</accession>
<keyword evidence="3" id="KW-0418">Kinase</keyword>
<feature type="compositionally biased region" description="Polar residues" evidence="6">
    <location>
        <begin position="394"/>
        <end position="425"/>
    </location>
</feature>
<keyword evidence="9" id="KW-1185">Reference proteome</keyword>
<dbReference type="GO" id="GO:0004672">
    <property type="term" value="F:protein kinase activity"/>
    <property type="evidence" value="ECO:0007669"/>
    <property type="project" value="InterPro"/>
</dbReference>
<dbReference type="Pfam" id="PF07714">
    <property type="entry name" value="PK_Tyr_Ser-Thr"/>
    <property type="match status" value="2"/>
</dbReference>
<dbReference type="PANTHER" id="PTHR47973">
    <property type="entry name" value="CYSTEINE-RICH RECEPTOR-LIKE PROTEIN KINASE 3"/>
    <property type="match status" value="1"/>
</dbReference>
<evidence type="ECO:0000313" key="9">
    <source>
        <dbReference type="Proteomes" id="UP001157418"/>
    </source>
</evidence>
<evidence type="ECO:0000256" key="6">
    <source>
        <dbReference type="SAM" id="MobiDB-lite"/>
    </source>
</evidence>
<dbReference type="SUPFAM" id="SSF56112">
    <property type="entry name" value="Protein kinase-like (PK-like)"/>
    <property type="match status" value="1"/>
</dbReference>
<dbReference type="InterPro" id="IPR000719">
    <property type="entry name" value="Prot_kinase_dom"/>
</dbReference>
<reference evidence="8 9" key="1">
    <citation type="submission" date="2022-01" db="EMBL/GenBank/DDBJ databases">
        <authorList>
            <person name="Xiong W."/>
            <person name="Schranz E."/>
        </authorList>
    </citation>
    <scope>NUCLEOTIDE SEQUENCE [LARGE SCALE GENOMIC DNA]</scope>
</reference>
<dbReference type="Gene3D" id="1.10.510.10">
    <property type="entry name" value="Transferase(Phosphotransferase) domain 1"/>
    <property type="match status" value="2"/>
</dbReference>
<evidence type="ECO:0000256" key="4">
    <source>
        <dbReference type="ARBA" id="ARBA00022840"/>
    </source>
</evidence>
<feature type="region of interest" description="Disordered" evidence="6">
    <location>
        <begin position="387"/>
        <end position="425"/>
    </location>
</feature>
<dbReference type="PROSITE" id="PS00107">
    <property type="entry name" value="PROTEIN_KINASE_ATP"/>
    <property type="match status" value="1"/>
</dbReference>
<evidence type="ECO:0000313" key="8">
    <source>
        <dbReference type="EMBL" id="CAH1418977.1"/>
    </source>
</evidence>
<keyword evidence="4 5" id="KW-0067">ATP-binding</keyword>
<feature type="domain" description="Protein kinase" evidence="7">
    <location>
        <begin position="129"/>
        <end position="393"/>
    </location>
</feature>
<keyword evidence="1" id="KW-0808">Transferase</keyword>
<dbReference type="AlphaFoldDB" id="A0AAU9LX48"/>
<proteinExistence type="predicted"/>
<dbReference type="FunFam" id="3.30.200.20:FF:000225">
    <property type="entry name" value="cold-responsive protein kinase 1"/>
    <property type="match status" value="1"/>
</dbReference>